<dbReference type="InterPro" id="IPR008983">
    <property type="entry name" value="Tumour_necrosis_fac-like_dom"/>
</dbReference>
<organism evidence="6 7">
    <name type="scientific">Xyrichtys novacula</name>
    <name type="common">Pearly razorfish</name>
    <name type="synonym">Hemipteronotus novacula</name>
    <dbReference type="NCBI Taxonomy" id="13765"/>
    <lineage>
        <taxon>Eukaryota</taxon>
        <taxon>Metazoa</taxon>
        <taxon>Chordata</taxon>
        <taxon>Craniata</taxon>
        <taxon>Vertebrata</taxon>
        <taxon>Euteleostomi</taxon>
        <taxon>Actinopterygii</taxon>
        <taxon>Neopterygii</taxon>
        <taxon>Teleostei</taxon>
        <taxon>Neoteleostei</taxon>
        <taxon>Acanthomorphata</taxon>
        <taxon>Eupercaria</taxon>
        <taxon>Labriformes</taxon>
        <taxon>Labridae</taxon>
        <taxon>Xyrichtys</taxon>
    </lineage>
</organism>
<dbReference type="Pfam" id="PF00386">
    <property type="entry name" value="C1q"/>
    <property type="match status" value="1"/>
</dbReference>
<feature type="signal peptide" evidence="4">
    <location>
        <begin position="1"/>
        <end position="15"/>
    </location>
</feature>
<keyword evidence="2" id="KW-0964">Secreted</keyword>
<evidence type="ECO:0000256" key="1">
    <source>
        <dbReference type="ARBA" id="ARBA00004613"/>
    </source>
</evidence>
<evidence type="ECO:0000256" key="2">
    <source>
        <dbReference type="ARBA" id="ARBA00022525"/>
    </source>
</evidence>
<feature type="domain" description="C1q" evidence="5">
    <location>
        <begin position="80"/>
        <end position="225"/>
    </location>
</feature>
<dbReference type="GO" id="GO:0005576">
    <property type="term" value="C:extracellular region"/>
    <property type="evidence" value="ECO:0007669"/>
    <property type="project" value="UniProtKB-SubCell"/>
</dbReference>
<sequence length="225" mass="24693">MKVFMLLCLLYSAYGQMPSPSFGWNSPEDQAEGKECRDSQGACGCCTMLLEVDRLKASFNKTLSQLESDYKSTKESFDNFKARRAAFSATLSTNGSPRCISATSTNQYISYNHVLLNVGSGYDPDTGIFTVPFSGVYSITFTVYSDAGAPKSQLAACARLQVNSETVAAALDINKFDHEDSSSQVIALHLYEGDQVAVNIHNECFLCDDSGRYNTFSGFLLYHTE</sequence>
<dbReference type="GO" id="GO:0045202">
    <property type="term" value="C:synapse"/>
    <property type="evidence" value="ECO:0007669"/>
    <property type="project" value="TreeGrafter"/>
</dbReference>
<dbReference type="Proteomes" id="UP001178508">
    <property type="component" value="Chromosome 10"/>
</dbReference>
<dbReference type="SUPFAM" id="SSF49842">
    <property type="entry name" value="TNF-like"/>
    <property type="match status" value="1"/>
</dbReference>
<reference evidence="6" key="1">
    <citation type="submission" date="2023-08" db="EMBL/GenBank/DDBJ databases">
        <authorList>
            <person name="Alioto T."/>
            <person name="Alioto T."/>
            <person name="Gomez Garrido J."/>
        </authorList>
    </citation>
    <scope>NUCLEOTIDE SEQUENCE</scope>
</reference>
<name>A0AAV1FY98_XYRNO</name>
<evidence type="ECO:0000259" key="5">
    <source>
        <dbReference type="PROSITE" id="PS50871"/>
    </source>
</evidence>
<dbReference type="InterPro" id="IPR001073">
    <property type="entry name" value="C1q_dom"/>
</dbReference>
<comment type="subcellular location">
    <subcellularLocation>
        <location evidence="1">Secreted</location>
    </subcellularLocation>
</comment>
<dbReference type="PANTHER" id="PTHR22923">
    <property type="entry name" value="CEREBELLIN-RELATED"/>
    <property type="match status" value="1"/>
</dbReference>
<evidence type="ECO:0000256" key="3">
    <source>
        <dbReference type="ARBA" id="ARBA00022729"/>
    </source>
</evidence>
<dbReference type="SMART" id="SM00110">
    <property type="entry name" value="C1Q"/>
    <property type="match status" value="1"/>
</dbReference>
<dbReference type="EMBL" id="OY660873">
    <property type="protein sequence ID" value="CAJ1066148.1"/>
    <property type="molecule type" value="Genomic_DNA"/>
</dbReference>
<keyword evidence="3 4" id="KW-0732">Signal</keyword>
<dbReference type="PANTHER" id="PTHR22923:SF103">
    <property type="entry name" value="CEREBELLIN 20-RELATED"/>
    <property type="match status" value="1"/>
</dbReference>
<proteinExistence type="predicted"/>
<accession>A0AAV1FY98</accession>
<dbReference type="PROSITE" id="PS50871">
    <property type="entry name" value="C1Q"/>
    <property type="match status" value="1"/>
</dbReference>
<protein>
    <submittedName>
        <fullName evidence="6">Complement C1q-like protein 3</fullName>
    </submittedName>
</protein>
<keyword evidence="7" id="KW-1185">Reference proteome</keyword>
<evidence type="ECO:0000256" key="4">
    <source>
        <dbReference type="SAM" id="SignalP"/>
    </source>
</evidence>
<dbReference type="AlphaFoldDB" id="A0AAV1FY98"/>
<evidence type="ECO:0000313" key="6">
    <source>
        <dbReference type="EMBL" id="CAJ1066148.1"/>
    </source>
</evidence>
<feature type="chain" id="PRO_5043314765" evidence="4">
    <location>
        <begin position="16"/>
        <end position="225"/>
    </location>
</feature>
<dbReference type="InterPro" id="IPR050822">
    <property type="entry name" value="Cerebellin_Synaptic_Org"/>
</dbReference>
<dbReference type="PRINTS" id="PR00007">
    <property type="entry name" value="COMPLEMNTC1Q"/>
</dbReference>
<dbReference type="Gene3D" id="2.60.120.40">
    <property type="match status" value="1"/>
</dbReference>
<gene>
    <name evidence="6" type="ORF">XNOV1_A002637</name>
</gene>
<evidence type="ECO:0000313" key="7">
    <source>
        <dbReference type="Proteomes" id="UP001178508"/>
    </source>
</evidence>
<dbReference type="GO" id="GO:0099558">
    <property type="term" value="P:maintenance of synapse structure"/>
    <property type="evidence" value="ECO:0007669"/>
    <property type="project" value="TreeGrafter"/>
</dbReference>